<keyword evidence="3" id="KW-1185">Reference proteome</keyword>
<dbReference type="EMBL" id="EQ980980">
    <property type="protein sequence ID" value="EEF24911.1"/>
    <property type="molecule type" value="Genomic_DNA"/>
</dbReference>
<accession>B9TGV4</accession>
<dbReference type="AlphaFoldDB" id="B9TGV4"/>
<dbReference type="Proteomes" id="UP000008311">
    <property type="component" value="Unassembled WGS sequence"/>
</dbReference>
<evidence type="ECO:0000313" key="3">
    <source>
        <dbReference type="Proteomes" id="UP000008311"/>
    </source>
</evidence>
<evidence type="ECO:0000313" key="2">
    <source>
        <dbReference type="EMBL" id="EEF24911.1"/>
    </source>
</evidence>
<gene>
    <name evidence="2" type="ORF">RCOM_1939630</name>
</gene>
<feature type="non-terminal residue" evidence="2">
    <location>
        <position position="233"/>
    </location>
</feature>
<sequence length="233" mass="25484">MHHRPKPSPKGSRHDNGSSLGLGSGRARFHPAYSTRKNVTTGEGRWAVWTEGDACSLHGAGHSKGVKIQMGSFNVTCFASLQTIATGDSCFVLPVLQESTYEAQTVVRRGVEEQHYGVAKTHSYAHAFWTPFGGFIEARYEDGGSVELLDTPINRLRLRELFCRLLSTAAATKELDDAGVALFDFKAFVRGRAPALFAELERATEYGAEYAVPASDAALFVDMQSAWTYLETS</sequence>
<name>B9TGV4_RICCO</name>
<feature type="region of interest" description="Disordered" evidence="1">
    <location>
        <begin position="1"/>
        <end position="35"/>
    </location>
</feature>
<evidence type="ECO:0000256" key="1">
    <source>
        <dbReference type="SAM" id="MobiDB-lite"/>
    </source>
</evidence>
<protein>
    <submittedName>
        <fullName evidence="2">Uncharacterized protein</fullName>
    </submittedName>
</protein>
<dbReference type="InParanoid" id="B9TGV4"/>
<proteinExistence type="predicted"/>
<organism evidence="2 3">
    <name type="scientific">Ricinus communis</name>
    <name type="common">Castor bean</name>
    <dbReference type="NCBI Taxonomy" id="3988"/>
    <lineage>
        <taxon>Eukaryota</taxon>
        <taxon>Viridiplantae</taxon>
        <taxon>Streptophyta</taxon>
        <taxon>Embryophyta</taxon>
        <taxon>Tracheophyta</taxon>
        <taxon>Spermatophyta</taxon>
        <taxon>Magnoliopsida</taxon>
        <taxon>eudicotyledons</taxon>
        <taxon>Gunneridae</taxon>
        <taxon>Pentapetalae</taxon>
        <taxon>rosids</taxon>
        <taxon>fabids</taxon>
        <taxon>Malpighiales</taxon>
        <taxon>Euphorbiaceae</taxon>
        <taxon>Acalyphoideae</taxon>
        <taxon>Acalypheae</taxon>
        <taxon>Ricinus</taxon>
    </lineage>
</organism>
<reference evidence="3" key="1">
    <citation type="journal article" date="2010" name="Nat. Biotechnol.">
        <title>Draft genome sequence of the oilseed species Ricinus communis.</title>
        <authorList>
            <person name="Chan A.P."/>
            <person name="Crabtree J."/>
            <person name="Zhao Q."/>
            <person name="Lorenzi H."/>
            <person name="Orvis J."/>
            <person name="Puiu D."/>
            <person name="Melake-Berhan A."/>
            <person name="Jones K.M."/>
            <person name="Redman J."/>
            <person name="Chen G."/>
            <person name="Cahoon E.B."/>
            <person name="Gedil M."/>
            <person name="Stanke M."/>
            <person name="Haas B.J."/>
            <person name="Wortman J.R."/>
            <person name="Fraser-Liggett C.M."/>
            <person name="Ravel J."/>
            <person name="Rabinowicz P.D."/>
        </authorList>
    </citation>
    <scope>NUCLEOTIDE SEQUENCE [LARGE SCALE GENOMIC DNA]</scope>
    <source>
        <strain evidence="3">cv. Hale</strain>
    </source>
</reference>